<dbReference type="InterPro" id="IPR029063">
    <property type="entry name" value="SAM-dependent_MTases_sf"/>
</dbReference>
<dbReference type="SUPFAM" id="SSF53335">
    <property type="entry name" value="S-adenosyl-L-methionine-dependent methyltransferases"/>
    <property type="match status" value="1"/>
</dbReference>
<feature type="domain" description="Methyltransferase type 11" evidence="1">
    <location>
        <begin position="34"/>
        <end position="113"/>
    </location>
</feature>
<dbReference type="PANTHER" id="PTHR43591">
    <property type="entry name" value="METHYLTRANSFERASE"/>
    <property type="match status" value="1"/>
</dbReference>
<protein>
    <recommendedName>
        <fullName evidence="1">Methyltransferase type 11 domain-containing protein</fullName>
    </recommendedName>
</protein>
<name>A0A382LSN8_9ZZZZ</name>
<sequence>MISQRNIFSPWWFTDKVIRKFLRLSVPYLKGRLLDAGCGKKPYEALFECDEYVGIEMLDTHNPDVVGDVRNMDMFEDSSFDSVLSNQVIEHVDEPKKVVSEMHRVLKPGGYLCVTVPFISRLHGMPHDYWRYSISGLAHLLEEHHFEVVLIEPMGGFLTTQCFLWNFYLYERSARFKPLRALYKLSLVLLNPLYLLMHAIDRDTTTPFNYIAIAKKL</sequence>
<evidence type="ECO:0000259" key="1">
    <source>
        <dbReference type="Pfam" id="PF08241"/>
    </source>
</evidence>
<proteinExistence type="predicted"/>
<dbReference type="InterPro" id="IPR013216">
    <property type="entry name" value="Methyltransf_11"/>
</dbReference>
<organism evidence="2">
    <name type="scientific">marine metagenome</name>
    <dbReference type="NCBI Taxonomy" id="408172"/>
    <lineage>
        <taxon>unclassified sequences</taxon>
        <taxon>metagenomes</taxon>
        <taxon>ecological metagenomes</taxon>
    </lineage>
</organism>
<dbReference type="Gene3D" id="3.40.50.150">
    <property type="entry name" value="Vaccinia Virus protein VP39"/>
    <property type="match status" value="1"/>
</dbReference>
<dbReference type="GO" id="GO:0008757">
    <property type="term" value="F:S-adenosylmethionine-dependent methyltransferase activity"/>
    <property type="evidence" value="ECO:0007669"/>
    <property type="project" value="InterPro"/>
</dbReference>
<gene>
    <name evidence="2" type="ORF">METZ01_LOCUS290775</name>
</gene>
<evidence type="ECO:0000313" key="2">
    <source>
        <dbReference type="EMBL" id="SVC37921.1"/>
    </source>
</evidence>
<dbReference type="Pfam" id="PF08241">
    <property type="entry name" value="Methyltransf_11"/>
    <property type="match status" value="1"/>
</dbReference>
<dbReference type="CDD" id="cd02440">
    <property type="entry name" value="AdoMet_MTases"/>
    <property type="match status" value="1"/>
</dbReference>
<dbReference type="EMBL" id="UINC01088040">
    <property type="protein sequence ID" value="SVC37921.1"/>
    <property type="molecule type" value="Genomic_DNA"/>
</dbReference>
<accession>A0A382LSN8</accession>
<dbReference type="AlphaFoldDB" id="A0A382LSN8"/>
<reference evidence="2" key="1">
    <citation type="submission" date="2018-05" db="EMBL/GenBank/DDBJ databases">
        <authorList>
            <person name="Lanie J.A."/>
            <person name="Ng W.-L."/>
            <person name="Kazmierczak K.M."/>
            <person name="Andrzejewski T.M."/>
            <person name="Davidsen T.M."/>
            <person name="Wayne K.J."/>
            <person name="Tettelin H."/>
            <person name="Glass J.I."/>
            <person name="Rusch D."/>
            <person name="Podicherti R."/>
            <person name="Tsui H.-C.T."/>
            <person name="Winkler M.E."/>
        </authorList>
    </citation>
    <scope>NUCLEOTIDE SEQUENCE</scope>
</reference>